<proteinExistence type="inferred from homology"/>
<evidence type="ECO:0000256" key="3">
    <source>
        <dbReference type="ARBA" id="ARBA00022521"/>
    </source>
</evidence>
<evidence type="ECO:0000256" key="9">
    <source>
        <dbReference type="ARBA" id="ARBA00022968"/>
    </source>
</evidence>
<reference evidence="16" key="1">
    <citation type="journal article" date="2017" name="J. Gen. Virol.">
        <title>Recombination events and variability among full-length genomes of co-circulating molluscum contagiosum virus subtypes 1 and 2.</title>
        <authorList>
            <person name="Lopez-Bueno A."/>
            <person name="Parras-Molto M."/>
            <person name="Lopez-Barrantes O."/>
            <person name="Belda S."/>
            <person name="Alejo A."/>
        </authorList>
    </citation>
    <scope>NUCLEOTIDE SEQUENCE</scope>
    <source>
        <strain evidence="16">Madrid 2016_1</strain>
    </source>
</reference>
<evidence type="ECO:0000256" key="13">
    <source>
        <dbReference type="ARBA" id="ARBA00034668"/>
    </source>
</evidence>
<evidence type="ECO:0000313" key="21">
    <source>
        <dbReference type="EMBL" id="AYO89080.1"/>
    </source>
</evidence>
<organism evidence="16">
    <name type="scientific">Molluscum contagiosum virus subtype 2</name>
    <name type="common">MOCV</name>
    <name type="synonym">MCVII</name>
    <dbReference type="NCBI Taxonomy" id="10281"/>
    <lineage>
        <taxon>Viruses</taxon>
        <taxon>Varidnaviria</taxon>
        <taxon>Bamfordvirae</taxon>
        <taxon>Nucleocytoviricota</taxon>
        <taxon>Pokkesviricetes</taxon>
        <taxon>Chitovirales</taxon>
        <taxon>Poxviridae</taxon>
        <taxon>Chordopoxvirinae</taxon>
        <taxon>Molluscipoxvirus</taxon>
        <taxon>Molluscipoxvirus molluscum</taxon>
        <taxon>Molluscum contagiosum virus</taxon>
    </lineage>
</organism>
<evidence type="ECO:0000313" key="18">
    <source>
        <dbReference type="EMBL" id="AYO87862.1"/>
    </source>
</evidence>
<reference evidence="17" key="3">
    <citation type="submission" date="2018-05" db="EMBL/GenBank/DDBJ databases">
        <authorList>
            <person name="Zorec T.M."/>
            <person name="Hosnjak L."/>
            <person name="Kutnjak D."/>
            <person name="Kusar B."/>
            <person name="Trcko K."/>
            <person name="Kocjan B.J."/>
            <person name="Li Y."/>
            <person name="Krizmaric M."/>
            <person name="Miljkovic J."/>
            <person name="Ravnikar M."/>
            <person name="Poljak M."/>
        </authorList>
    </citation>
    <scope>NUCLEOTIDE SEQUENCE</scope>
    <source>
        <strain evidence="17">MCV2_MB98</strain>
        <strain evidence="18">MCV2_MC313</strain>
        <strain evidence="19">MCV2_MC316</strain>
        <strain evidence="20">MCV2_MC332</strain>
        <strain evidence="21">MCV2_MC515</strain>
    </source>
</reference>
<dbReference type="Proteomes" id="UP000317568">
    <property type="component" value="Genome"/>
</dbReference>
<dbReference type="Proteomes" id="UP000320664">
    <property type="component" value="Segment"/>
</dbReference>
<evidence type="ECO:0000313" key="20">
    <source>
        <dbReference type="EMBL" id="AYO88202.1"/>
    </source>
</evidence>
<sequence>MTSLELAFLAVFICCCYFLNCCPTNKRALVLRDAQARAAVQARADEAPRARRGTLLLARGDYVSDTLWLRYDARARAVRVARRERRWTLRADDERERRMLLPILLLSK</sequence>
<evidence type="ECO:0000256" key="1">
    <source>
        <dbReference type="ARBA" id="ARBA00004381"/>
    </source>
</evidence>
<comment type="similarity">
    <text evidence="14">Belongs to the orthopoxvirus OPG086 family.</text>
</comment>
<dbReference type="GO" id="GO:0046718">
    <property type="term" value="P:symbiont entry into host cell"/>
    <property type="evidence" value="ECO:0007669"/>
    <property type="project" value="UniProtKB-KW"/>
</dbReference>
<keyword evidence="12" id="KW-1160">Virus entry into host cell</keyword>
<evidence type="ECO:0000313" key="16">
    <source>
        <dbReference type="EMBL" id="AQY16630.1"/>
    </source>
</evidence>
<keyword evidence="9" id="KW-0735">Signal-anchor</keyword>
<dbReference type="EMBL" id="KY040274">
    <property type="protein sequence ID" value="AQY16630.1"/>
    <property type="molecule type" value="Genomic_DNA"/>
</dbReference>
<keyword evidence="4" id="KW-1162">Viral penetration into host cytoplasm</keyword>
<comment type="function">
    <text evidence="13">Component of the entry fusion complex (EFC), which consists of 11 proteins. During cell infection, this complex mediates entry of the virion core into the host cytoplasm by a two-step mechanism consisting of lipid mixing of the viral and cellular membranes and subsequent pore formation.</text>
</comment>
<keyword evidence="2" id="KW-1168">Fusion of virus membrane with host membrane</keyword>
<accession>A0A1S7DLP2</accession>
<keyword evidence="7" id="KW-0261">Viral envelope protein</keyword>
<name>A0A1S7DLP2_MCV2</name>
<reference evidence="17" key="2">
    <citation type="journal article" date="2018" name="Viruses">
        <title>New Insights into the Evolutionary and Genomic Landscape of Molluscum Contagiosum Virus (MCV) based on Nine MCV1 and Six MCV2 Complete Genome Sequences.</title>
        <authorList>
            <person name="Zorec T."/>
            <person name="Kutnjak D."/>
            <person name="Hosnjak L."/>
            <person name="Kusar B."/>
            <person name="Trcko K."/>
            <person name="Kocjan B."/>
            <person name="Li Y."/>
            <person name="Krizmaric M."/>
            <person name="Miljkovic J."/>
            <person name="Ravnikar M."/>
            <person name="Poljak M."/>
        </authorList>
    </citation>
    <scope>NUCLEOTIDE SEQUENCE [LARGE SCALE GENOMIC DNA]</scope>
    <source>
        <strain evidence="17">MCV2_MB98</strain>
        <strain evidence="18">MCV2_MC313</strain>
        <strain evidence="19">MCV2_MC316</strain>
        <strain evidence="20">MCV2_MC332</strain>
        <strain evidence="21">MCV2_MC515</strain>
    </source>
</reference>
<dbReference type="GO" id="GO:0019064">
    <property type="term" value="P:fusion of virus membrane with host plasma membrane"/>
    <property type="evidence" value="ECO:0007669"/>
    <property type="project" value="UniProtKB-KW"/>
</dbReference>
<organismHost>
    <name type="scientific">Homo sapiens</name>
    <name type="common">Human</name>
    <dbReference type="NCBI Taxonomy" id="9606"/>
</organismHost>
<dbReference type="EMBL" id="MH320550">
    <property type="protein sequence ID" value="AYO88032.1"/>
    <property type="molecule type" value="Genomic_DNA"/>
</dbReference>
<evidence type="ECO:0000256" key="11">
    <source>
        <dbReference type="ARBA" id="ARBA00023136"/>
    </source>
</evidence>
<evidence type="ECO:0000256" key="2">
    <source>
        <dbReference type="ARBA" id="ARBA00022506"/>
    </source>
</evidence>
<dbReference type="EMBL" id="MH320548">
    <property type="protein sequence ID" value="AYO87692.1"/>
    <property type="molecule type" value="Genomic_DNA"/>
</dbReference>
<gene>
    <name evidence="16" type="primary">MC057L</name>
</gene>
<dbReference type="Proteomes" id="UP000319755">
    <property type="component" value="Genome"/>
</dbReference>
<dbReference type="Proteomes" id="UP000320816">
    <property type="component" value="Segment"/>
</dbReference>
<evidence type="ECO:0000313" key="19">
    <source>
        <dbReference type="EMBL" id="AYO88032.1"/>
    </source>
</evidence>
<dbReference type="GO" id="GO:0055036">
    <property type="term" value="C:virion membrane"/>
    <property type="evidence" value="ECO:0007669"/>
    <property type="project" value="UniProtKB-SubCell"/>
</dbReference>
<dbReference type="EMBL" id="MH320556">
    <property type="protein sequence ID" value="AYO89080.1"/>
    <property type="molecule type" value="Genomic_DNA"/>
</dbReference>
<evidence type="ECO:0000256" key="10">
    <source>
        <dbReference type="ARBA" id="ARBA00022989"/>
    </source>
</evidence>
<evidence type="ECO:0000256" key="12">
    <source>
        <dbReference type="ARBA" id="ARBA00023296"/>
    </source>
</evidence>
<comment type="subcellular location">
    <subcellularLocation>
        <location evidence="1">Virion membrane</location>
        <topology evidence="1">Single-pass membrane protein</topology>
    </subcellularLocation>
</comment>
<dbReference type="GO" id="GO:0019031">
    <property type="term" value="C:viral envelope"/>
    <property type="evidence" value="ECO:0007669"/>
    <property type="project" value="UniProtKB-KW"/>
</dbReference>
<evidence type="ECO:0000313" key="17">
    <source>
        <dbReference type="EMBL" id="AYO87692.1"/>
    </source>
</evidence>
<keyword evidence="10" id="KW-1133">Transmembrane helix</keyword>
<dbReference type="Pfam" id="PF06129">
    <property type="entry name" value="Chordopox_G3"/>
    <property type="match status" value="1"/>
</dbReference>
<keyword evidence="11" id="KW-0472">Membrane</keyword>
<evidence type="ECO:0000256" key="15">
    <source>
        <dbReference type="ARBA" id="ARBA00034891"/>
    </source>
</evidence>
<dbReference type="Proteomes" id="UP000317891">
    <property type="component" value="Segment"/>
</dbReference>
<keyword evidence="5" id="KW-0812">Transmembrane</keyword>
<dbReference type="Proteomes" id="UP000315637">
    <property type="component" value="Segment"/>
</dbReference>
<keyword evidence="8" id="KW-0426">Late protein</keyword>
<dbReference type="EMBL" id="MH320551">
    <property type="protein sequence ID" value="AYO88202.1"/>
    <property type="molecule type" value="Genomic_DNA"/>
</dbReference>
<keyword evidence="6" id="KW-0946">Virion</keyword>
<evidence type="ECO:0000256" key="7">
    <source>
        <dbReference type="ARBA" id="ARBA00022879"/>
    </source>
</evidence>
<evidence type="ECO:0000256" key="4">
    <source>
        <dbReference type="ARBA" id="ARBA00022595"/>
    </source>
</evidence>
<evidence type="ECO:0000256" key="8">
    <source>
        <dbReference type="ARBA" id="ARBA00022921"/>
    </source>
</evidence>
<protein>
    <recommendedName>
        <fullName evidence="15">Entry-fusion complex protein OPG086</fullName>
    </recommendedName>
</protein>
<evidence type="ECO:0000256" key="14">
    <source>
        <dbReference type="ARBA" id="ARBA00034771"/>
    </source>
</evidence>
<evidence type="ECO:0000256" key="6">
    <source>
        <dbReference type="ARBA" id="ARBA00022844"/>
    </source>
</evidence>
<dbReference type="InterPro" id="IPR010367">
    <property type="entry name" value="Poxvirus_G3"/>
</dbReference>
<keyword evidence="3" id="KW-1169">Fusion of virus membrane with host cell membrane</keyword>
<dbReference type="EMBL" id="MH320549">
    <property type="protein sequence ID" value="AYO87862.1"/>
    <property type="molecule type" value="Genomic_DNA"/>
</dbReference>
<evidence type="ECO:0000256" key="5">
    <source>
        <dbReference type="ARBA" id="ARBA00022692"/>
    </source>
</evidence>